<gene>
    <name evidence="16" type="primary">gspD</name>
    <name evidence="16" type="ORF">H8E19_08930</name>
</gene>
<evidence type="ECO:0000259" key="15">
    <source>
        <dbReference type="Pfam" id="PF21305"/>
    </source>
</evidence>
<sequence length="720" mass="78818">MTHSKTKYLQCFLWVAVCLMVTVAPVGAARIAGEEGVTPVAPQTTQKAEEAVSPKTPVPTPAVTAAPPVLRKKGASAPEVNRAKPPKELPVMPPPQEKTPIEKRTDTEKPADSYVTIDFDNVDIQVFIKFISELTGKNFVIDKAVRGKVTIVSPNKISKDEAYKVFESVLEVHGYTTVPAGRITKIVPAVSARTKSVETRLREGAIGPEDKVITQLIPLRYADPQELKKLFTPLISKSSVIVSYSPARTLIVTDVQSNIKRLLSITKAIDVEGVGEELSVVPLEYATATVLAKSLGTVFQKRGVKTKSAFRGVVVIKIVPDERTNSLILLASEDDTVKIKKLVKLLDREPPRGEGDIRVYYLQHANAEDLTKVLTSLPSKKTPGAKRGKVALISKEARIVADSATNSLVIMATKDDYRVLEEVITKLDIPRLMVYIEALIMEVNVDKDFSLGVEWEGIKTFSYDGKNAGVFAGSSPSGFSKIGKALGGTLTSGFSLGVITDAIEIGGVKFPNLAAIVHAYQQDTEVNILSTPQILTTDNEEAEIYVGKNVPYISSANITEAQQNYTTYQYKDVGVTLKVTPQISQERFVRLNIFQEVSRLIGTVASNTPSTYKRLAQTTVIVKDANTVVIGGLIGDETTHIDYKVPCLGDIPLISWLFKGTSKRIEKTNLFVFLTPHIIQNPAEAKKIYEDKKDQIETIKEGVIKMYKREGKAPAPEEKE</sequence>
<dbReference type="PANTHER" id="PTHR30332">
    <property type="entry name" value="PROBABLE GENERAL SECRETION PATHWAY PROTEIN D"/>
    <property type="match status" value="1"/>
</dbReference>
<dbReference type="InterPro" id="IPR005644">
    <property type="entry name" value="NolW-like"/>
</dbReference>
<keyword evidence="6 12" id="KW-0732">Signal</keyword>
<dbReference type="Pfam" id="PF03958">
    <property type="entry name" value="Secretin_N"/>
    <property type="match status" value="3"/>
</dbReference>
<dbReference type="InterPro" id="IPR049371">
    <property type="entry name" value="GspD-like_N0"/>
</dbReference>
<dbReference type="Gene3D" id="3.30.1370.120">
    <property type="match status" value="3"/>
</dbReference>
<reference evidence="16 17" key="1">
    <citation type="submission" date="2020-08" db="EMBL/GenBank/DDBJ databases">
        <title>Bridging the membrane lipid divide: bacteria of the FCB group superphylum have the potential to synthesize archaeal ether lipids.</title>
        <authorList>
            <person name="Villanueva L."/>
            <person name="Von Meijenfeldt F.A.B."/>
            <person name="Westbye A.B."/>
            <person name="Yadav S."/>
            <person name="Hopmans E.C."/>
            <person name="Dutilh B.E."/>
            <person name="Sinninghe Damste J.S."/>
        </authorList>
    </citation>
    <scope>NUCLEOTIDE SEQUENCE [LARGE SCALE GENOMIC DNA]</scope>
    <source>
        <strain evidence="16">NIOZ-UU27</strain>
    </source>
</reference>
<keyword evidence="4" id="KW-1134">Transmembrane beta strand</keyword>
<dbReference type="GO" id="GO:0009279">
    <property type="term" value="C:cell outer membrane"/>
    <property type="evidence" value="ECO:0007669"/>
    <property type="project" value="UniProtKB-SubCell"/>
</dbReference>
<dbReference type="InterPro" id="IPR001775">
    <property type="entry name" value="GspD/PilQ"/>
</dbReference>
<dbReference type="PRINTS" id="PR00811">
    <property type="entry name" value="BCTERIALGSPD"/>
</dbReference>
<comment type="subcellular location">
    <subcellularLocation>
        <location evidence="1 10">Cell outer membrane</location>
    </subcellularLocation>
</comment>
<evidence type="ECO:0000256" key="10">
    <source>
        <dbReference type="RuleBase" id="RU004004"/>
    </source>
</evidence>
<dbReference type="InterPro" id="IPR013356">
    <property type="entry name" value="T2SS_GspD"/>
</dbReference>
<evidence type="ECO:0000256" key="9">
    <source>
        <dbReference type="ARBA" id="ARBA00023237"/>
    </source>
</evidence>
<dbReference type="AlphaFoldDB" id="A0A8J6T814"/>
<comment type="similarity">
    <text evidence="2">Belongs to the bacterial secretin family. GSP D subfamily.</text>
</comment>
<feature type="region of interest" description="Disordered" evidence="11">
    <location>
        <begin position="35"/>
        <end position="109"/>
    </location>
</feature>
<name>A0A8J6T814_9DELT</name>
<feature type="chain" id="PRO_5035170059" evidence="12">
    <location>
        <begin position="29"/>
        <end position="720"/>
    </location>
</feature>
<evidence type="ECO:0000256" key="5">
    <source>
        <dbReference type="ARBA" id="ARBA00022692"/>
    </source>
</evidence>
<feature type="domain" description="Type II/III secretion system secretin-like" evidence="13">
    <location>
        <begin position="519"/>
        <end position="680"/>
    </location>
</feature>
<evidence type="ECO:0000256" key="7">
    <source>
        <dbReference type="ARBA" id="ARBA00022927"/>
    </source>
</evidence>
<evidence type="ECO:0000256" key="1">
    <source>
        <dbReference type="ARBA" id="ARBA00004442"/>
    </source>
</evidence>
<evidence type="ECO:0000256" key="8">
    <source>
        <dbReference type="ARBA" id="ARBA00023136"/>
    </source>
</evidence>
<evidence type="ECO:0000256" key="3">
    <source>
        <dbReference type="ARBA" id="ARBA00022448"/>
    </source>
</evidence>
<evidence type="ECO:0000256" key="2">
    <source>
        <dbReference type="ARBA" id="ARBA00006980"/>
    </source>
</evidence>
<feature type="compositionally biased region" description="Basic and acidic residues" evidence="11">
    <location>
        <begin position="99"/>
        <end position="109"/>
    </location>
</feature>
<keyword evidence="8" id="KW-0472">Membrane</keyword>
<dbReference type="Proteomes" id="UP000650524">
    <property type="component" value="Unassembled WGS sequence"/>
</dbReference>
<proteinExistence type="inferred from homology"/>
<evidence type="ECO:0000259" key="13">
    <source>
        <dbReference type="Pfam" id="PF00263"/>
    </source>
</evidence>
<accession>A0A8J6T814</accession>
<evidence type="ECO:0000256" key="6">
    <source>
        <dbReference type="ARBA" id="ARBA00022729"/>
    </source>
</evidence>
<evidence type="ECO:0000256" key="4">
    <source>
        <dbReference type="ARBA" id="ARBA00022452"/>
    </source>
</evidence>
<dbReference type="NCBIfam" id="TIGR02517">
    <property type="entry name" value="type_II_gspD"/>
    <property type="match status" value="1"/>
</dbReference>
<dbReference type="EMBL" id="JACNJD010000214">
    <property type="protein sequence ID" value="MBC8177516.1"/>
    <property type="molecule type" value="Genomic_DNA"/>
</dbReference>
<protein>
    <submittedName>
        <fullName evidence="16">Type II secretion system secretin GspD</fullName>
    </submittedName>
</protein>
<keyword evidence="9" id="KW-0998">Cell outer membrane</keyword>
<feature type="signal peptide" evidence="12">
    <location>
        <begin position="1"/>
        <end position="28"/>
    </location>
</feature>
<evidence type="ECO:0000259" key="14">
    <source>
        <dbReference type="Pfam" id="PF03958"/>
    </source>
</evidence>
<organism evidence="16 17">
    <name type="scientific">Candidatus Desulfacyla euxinica</name>
    <dbReference type="NCBI Taxonomy" id="2841693"/>
    <lineage>
        <taxon>Bacteria</taxon>
        <taxon>Deltaproteobacteria</taxon>
        <taxon>Candidatus Desulfacyla</taxon>
    </lineage>
</organism>
<evidence type="ECO:0000313" key="17">
    <source>
        <dbReference type="Proteomes" id="UP000650524"/>
    </source>
</evidence>
<feature type="domain" description="NolW-like" evidence="14">
    <location>
        <begin position="214"/>
        <end position="272"/>
    </location>
</feature>
<dbReference type="InterPro" id="IPR050810">
    <property type="entry name" value="Bact_Secretion_Sys_Channel"/>
</dbReference>
<dbReference type="Pfam" id="PF00263">
    <property type="entry name" value="Secretin"/>
    <property type="match status" value="1"/>
</dbReference>
<keyword evidence="7" id="KW-0653">Protein transport</keyword>
<comment type="caution">
    <text evidence="16">The sequence shown here is derived from an EMBL/GenBank/DDBJ whole genome shotgun (WGS) entry which is preliminary data.</text>
</comment>
<dbReference type="PANTHER" id="PTHR30332:SF24">
    <property type="entry name" value="SECRETIN GSPD-RELATED"/>
    <property type="match status" value="1"/>
</dbReference>
<evidence type="ECO:0000256" key="11">
    <source>
        <dbReference type="SAM" id="MobiDB-lite"/>
    </source>
</evidence>
<feature type="domain" description="GspD-like N0" evidence="15">
    <location>
        <begin position="118"/>
        <end position="186"/>
    </location>
</feature>
<dbReference type="GO" id="GO:0015628">
    <property type="term" value="P:protein secretion by the type II secretion system"/>
    <property type="evidence" value="ECO:0007669"/>
    <property type="project" value="InterPro"/>
</dbReference>
<feature type="domain" description="NolW-like" evidence="14">
    <location>
        <begin position="358"/>
        <end position="431"/>
    </location>
</feature>
<dbReference type="GO" id="GO:0015627">
    <property type="term" value="C:type II protein secretion system complex"/>
    <property type="evidence" value="ECO:0007669"/>
    <property type="project" value="InterPro"/>
</dbReference>
<dbReference type="InterPro" id="IPR038591">
    <property type="entry name" value="NolW-like_sf"/>
</dbReference>
<keyword evidence="3 10" id="KW-0813">Transport</keyword>
<feature type="domain" description="NolW-like" evidence="14">
    <location>
        <begin position="280"/>
        <end position="351"/>
    </location>
</feature>
<dbReference type="Pfam" id="PF21305">
    <property type="entry name" value="type_II_gspD_N0"/>
    <property type="match status" value="1"/>
</dbReference>
<evidence type="ECO:0000313" key="16">
    <source>
        <dbReference type="EMBL" id="MBC8177516.1"/>
    </source>
</evidence>
<dbReference type="InterPro" id="IPR004846">
    <property type="entry name" value="T2SS/T3SS_dom"/>
</dbReference>
<evidence type="ECO:0000256" key="12">
    <source>
        <dbReference type="SAM" id="SignalP"/>
    </source>
</evidence>
<keyword evidence="5" id="KW-0812">Transmembrane</keyword>